<evidence type="ECO:0000259" key="12">
    <source>
        <dbReference type="PROSITE" id="PS50011"/>
    </source>
</evidence>
<dbReference type="GO" id="GO:0051130">
    <property type="term" value="P:positive regulation of cellular component organization"/>
    <property type="evidence" value="ECO:0007669"/>
    <property type="project" value="UniProtKB-ARBA"/>
</dbReference>
<evidence type="ECO:0000256" key="10">
    <source>
        <dbReference type="SAM" id="MobiDB-lite"/>
    </source>
</evidence>
<accession>A0A9P6W1W6</accession>
<dbReference type="InterPro" id="IPR008271">
    <property type="entry name" value="Ser/Thr_kinase_AS"/>
</dbReference>
<dbReference type="CDD" id="cd11879">
    <property type="entry name" value="SH3_Bem1p_2"/>
    <property type="match status" value="1"/>
</dbReference>
<dbReference type="GO" id="GO:0000165">
    <property type="term" value="P:MAPK cascade"/>
    <property type="evidence" value="ECO:0007669"/>
    <property type="project" value="UniProtKB-ARBA"/>
</dbReference>
<dbReference type="InterPro" id="IPR011009">
    <property type="entry name" value="Kinase-like_dom_sf"/>
</dbReference>
<dbReference type="FunFam" id="2.30.30.40:FF:000093">
    <property type="entry name" value="Protein kinase activator Bem1"/>
    <property type="match status" value="1"/>
</dbReference>
<keyword evidence="5" id="KW-0418">Kinase</keyword>
<dbReference type="PANTHER" id="PTHR47448">
    <property type="entry name" value="DUAL SPECIFICITY MITOGEN-ACTIVATED PROTEIN KINASE KINASE DSOR1-LIKE PROTEIN"/>
    <property type="match status" value="1"/>
</dbReference>
<dbReference type="InterPro" id="IPR050915">
    <property type="entry name" value="MAP_kinase_kinase"/>
</dbReference>
<dbReference type="InterPro" id="IPR035550">
    <property type="entry name" value="Bem1/Scd2_PX"/>
</dbReference>
<feature type="domain" description="SH3" evidence="11">
    <location>
        <begin position="761"/>
        <end position="823"/>
    </location>
</feature>
<feature type="compositionally biased region" description="Polar residues" evidence="10">
    <location>
        <begin position="1019"/>
        <end position="1030"/>
    </location>
</feature>
<dbReference type="InterPro" id="IPR001452">
    <property type="entry name" value="SH3_domain"/>
</dbReference>
<dbReference type="Pfam" id="PF00018">
    <property type="entry name" value="SH3_1"/>
    <property type="match status" value="2"/>
</dbReference>
<dbReference type="InterPro" id="IPR035548">
    <property type="entry name" value="Bem1/Scd2_SH3_1"/>
</dbReference>
<feature type="region of interest" description="Disordered" evidence="10">
    <location>
        <begin position="597"/>
        <end position="621"/>
    </location>
</feature>
<dbReference type="GO" id="GO:0030427">
    <property type="term" value="C:site of polarized growth"/>
    <property type="evidence" value="ECO:0007669"/>
    <property type="project" value="UniProtKB-ARBA"/>
</dbReference>
<keyword evidence="6 9" id="KW-0067">ATP-binding</keyword>
<feature type="compositionally biased region" description="Low complexity" evidence="10">
    <location>
        <begin position="157"/>
        <end position="171"/>
    </location>
</feature>
<keyword evidence="4 9" id="KW-0547">Nucleotide-binding</keyword>
<feature type="compositionally biased region" description="Acidic residues" evidence="10">
    <location>
        <begin position="93"/>
        <end position="112"/>
    </location>
</feature>
<dbReference type="Pfam" id="PF00069">
    <property type="entry name" value="Pkinase"/>
    <property type="match status" value="1"/>
</dbReference>
<evidence type="ECO:0000256" key="2">
    <source>
        <dbReference type="ARBA" id="ARBA00022679"/>
    </source>
</evidence>
<feature type="compositionally biased region" description="Polar residues" evidence="10">
    <location>
        <begin position="1302"/>
        <end position="1311"/>
    </location>
</feature>
<dbReference type="PROSITE" id="PS50011">
    <property type="entry name" value="PROTEIN_KINASE_DOM"/>
    <property type="match status" value="1"/>
</dbReference>
<dbReference type="InterPro" id="IPR035549">
    <property type="entry name" value="Bem1/Scd2_SH3_2"/>
</dbReference>
<dbReference type="Gene3D" id="3.30.1520.10">
    <property type="entry name" value="Phox-like domain"/>
    <property type="match status" value="1"/>
</dbReference>
<evidence type="ECO:0000256" key="5">
    <source>
        <dbReference type="ARBA" id="ARBA00022777"/>
    </source>
</evidence>
<evidence type="ECO:0000256" key="1">
    <source>
        <dbReference type="ARBA" id="ARBA00022443"/>
    </source>
</evidence>
<dbReference type="SMART" id="SM00326">
    <property type="entry name" value="SH3"/>
    <property type="match status" value="2"/>
</dbReference>
<evidence type="ECO:0000256" key="8">
    <source>
        <dbReference type="PROSITE-ProRule" id="PRU00192"/>
    </source>
</evidence>
<evidence type="ECO:0000256" key="3">
    <source>
        <dbReference type="ARBA" id="ARBA00022737"/>
    </source>
</evidence>
<evidence type="ECO:0000313" key="14">
    <source>
        <dbReference type="EMBL" id="KAG0661418.1"/>
    </source>
</evidence>
<dbReference type="EMBL" id="PUHQ01000035">
    <property type="protein sequence ID" value="KAG0661418.1"/>
    <property type="molecule type" value="Genomic_DNA"/>
</dbReference>
<feature type="domain" description="SH3" evidence="11">
    <location>
        <begin position="902"/>
        <end position="964"/>
    </location>
</feature>
<dbReference type="Gene3D" id="3.30.200.20">
    <property type="entry name" value="Phosphorylase Kinase, domain 1"/>
    <property type="match status" value="1"/>
</dbReference>
<feature type="compositionally biased region" description="Acidic residues" evidence="10">
    <location>
        <begin position="299"/>
        <end position="309"/>
    </location>
</feature>
<keyword evidence="1 8" id="KW-0728">SH3 domain</keyword>
<dbReference type="CDD" id="cd06890">
    <property type="entry name" value="PX_Bem1p"/>
    <property type="match status" value="1"/>
</dbReference>
<dbReference type="GO" id="GO:0035091">
    <property type="term" value="F:phosphatidylinositol binding"/>
    <property type="evidence" value="ECO:0007669"/>
    <property type="project" value="InterPro"/>
</dbReference>
<evidence type="ECO:0000256" key="6">
    <source>
        <dbReference type="ARBA" id="ARBA00022840"/>
    </source>
</evidence>
<feature type="binding site" evidence="9">
    <location>
        <position position="359"/>
    </location>
    <ligand>
        <name>ATP</name>
        <dbReference type="ChEBI" id="CHEBI:30616"/>
    </ligand>
</feature>
<keyword evidence="15" id="KW-1185">Reference proteome</keyword>
<gene>
    <name evidence="14" type="primary">BEM1</name>
    <name evidence="14" type="ORF">C6P46_004015</name>
</gene>
<feature type="region of interest" description="Disordered" evidence="10">
    <location>
        <begin position="1"/>
        <end position="65"/>
    </location>
</feature>
<evidence type="ECO:0000313" key="15">
    <source>
        <dbReference type="Proteomes" id="UP000777482"/>
    </source>
</evidence>
<protein>
    <submittedName>
        <fullName evidence="14">Bud emergence protein 1</fullName>
    </submittedName>
</protein>
<keyword evidence="3" id="KW-0677">Repeat</keyword>
<feature type="domain" description="PX" evidence="13">
    <location>
        <begin position="1089"/>
        <end position="1214"/>
    </location>
</feature>
<feature type="region of interest" description="Disordered" evidence="10">
    <location>
        <begin position="734"/>
        <end position="762"/>
    </location>
</feature>
<feature type="region of interest" description="Disordered" evidence="10">
    <location>
        <begin position="1284"/>
        <end position="1311"/>
    </location>
</feature>
<feature type="region of interest" description="Disordered" evidence="10">
    <location>
        <begin position="88"/>
        <end position="338"/>
    </location>
</feature>
<dbReference type="OrthoDB" id="548867at2759"/>
<dbReference type="GO" id="GO:0005524">
    <property type="term" value="F:ATP binding"/>
    <property type="evidence" value="ECO:0007669"/>
    <property type="project" value="UniProtKB-UniRule"/>
</dbReference>
<sequence length="1480" mass="157376">MSGSAVLPPKRPPRSPLKLQLPGAATPAPPAPEENAGGGGRPKLSLNPAPPPPKGSSRPTLKLPGLTAGVAGLSLAIPQKGVGRYSKALDRANEDDEDGNVALDSDEDDGDDDGGHGLWAAGEQERMAGELLEVINGAPAGELEDELSGRTRRPRSNSRFGSSSKSSAAAAGVGGAYDQRQAPHTKPSENSTLLAPPAFVSPPAAASPSTPSSSAAASVPNPSPRLNFYGDHVRAALQPTSSLQSTPPPLPHTSPRLGEGGGAGGGPPYGPGSAATITTAAVRRPSYDGSGAVSGTEENGSEVEGDVDRDDGAGGDDSHDGKLDISPQTIKDLGRLGEGASGEVRRVLHIPSQMVMAKKTITTSPNPKVHKQHLRELLFMRDCTHPNIVQYYGAYLEANNTEIGICMEFCEAGSLERLYKLVQQKGYRTGEKVLGKIAESILEGLVYLHSRKIIHRDIKPSNVLVTRDGLIKLCDFGVSGELVDSLAGTFVGTTYYLSPERIRGSQYSINSDVWSMAVTVLEVALNRFPFPGPGEAPLNGPIELLTYLMKMDKIDLPDEPAIGIKYTNAFRNFIQVWCVASLLPFAKSTCPDPVTVLAASTRTPPPDRGRKRSSRTAGSGAVENVNLPPIWQVGYEVSGPSERARLSKAGKRVPNRFRAPFCPFTTQTFLVQTANSGEVASPPPPQLAAVADTQQTAPEVAIAFRKALSNVSELGACTGSTAPGIRRSLNKDRIGAPAGATKNGVALPANNAPRPQAPPTPPKAVIRATASYRAQSPQELSFEEGDFFHVVSDDGGEDWFDASNPMTGKRGMVPAEHFQVLGRNARETSMQGRQAKKLSSGSAASVGAAYSPATGSAQFPAAGGSWKPGVPVVTGTSRASGTNAPSAATATSRPGSQSAPRNQPLYGVVQYDFVAERPDELDAKRGEPIIVIAQSNHEWFVAKPIGRLGGPGLIPVAFVQIQDMATGKPVENVEELIRSAVVPKVEEWKKMTADYKQASIPLGRFDFAQPATAQPQQPKTSLSSPSSANMPLSPPPHSAAPSHTQHQSYGSAAGPGESHPYAASSPGHPPDSAGGGGYENRYSYTRERRQFGLVTSASVESFHQEEGSFWFHLRAFFSTGASLILYRLYQDFYDFQIALMDDFPVEAGRVPGDDGHTERILPMMPGPTEYEDEVVCAQRVHDLSIYLADLCTLPERIRGCGLMYEFLVPRAGDVVIADGDSRSYDDGAGGAGGSGHGGQVENQYGELVQYLDQMEPGNNAAGGPQSASGDAVAAQLGRLSLNGGSQAHLQQPQQQQRYYDETPQTASSAASSYRLPTGNAHMDAPFIKIKIFHRNTDDLIAIRVPPTVTHPALLDKVRERLGREVNHLQYREEGIGGARFIGLENDEELERWVRSGAKLVLVRSVWIPSPSKDPVLTHSDSRTQDFFHIALSLRVLLLLYWIGEASADSLKADFAGGAVESADLSYPSLRPAQSIAGRRL</sequence>
<feature type="region of interest" description="Disordered" evidence="10">
    <location>
        <begin position="873"/>
        <end position="902"/>
    </location>
</feature>
<dbReference type="CDD" id="cd11878">
    <property type="entry name" value="SH3_Bem1p_1"/>
    <property type="match status" value="1"/>
</dbReference>
<dbReference type="InterPro" id="IPR017441">
    <property type="entry name" value="Protein_kinase_ATP_BS"/>
</dbReference>
<evidence type="ECO:0000256" key="7">
    <source>
        <dbReference type="ARBA" id="ARBA00038035"/>
    </source>
</evidence>
<evidence type="ECO:0000259" key="11">
    <source>
        <dbReference type="PROSITE" id="PS50002"/>
    </source>
</evidence>
<feature type="compositionally biased region" description="Low complexity" evidence="10">
    <location>
        <begin position="195"/>
        <end position="220"/>
    </location>
</feature>
<dbReference type="PROSITE" id="PS50195">
    <property type="entry name" value="PX"/>
    <property type="match status" value="1"/>
</dbReference>
<feature type="compositionally biased region" description="Gly residues" evidence="10">
    <location>
        <begin position="258"/>
        <end position="267"/>
    </location>
</feature>
<dbReference type="SUPFAM" id="SSF50044">
    <property type="entry name" value="SH3-domain"/>
    <property type="match status" value="2"/>
</dbReference>
<dbReference type="SMART" id="SM00220">
    <property type="entry name" value="S_TKc"/>
    <property type="match status" value="1"/>
</dbReference>
<dbReference type="GO" id="GO:1902494">
    <property type="term" value="C:catalytic complex"/>
    <property type="evidence" value="ECO:0007669"/>
    <property type="project" value="UniProtKB-ARBA"/>
</dbReference>
<dbReference type="PROSITE" id="PS50002">
    <property type="entry name" value="SH3"/>
    <property type="match status" value="2"/>
</dbReference>
<dbReference type="GO" id="GO:0004672">
    <property type="term" value="F:protein kinase activity"/>
    <property type="evidence" value="ECO:0007669"/>
    <property type="project" value="InterPro"/>
</dbReference>
<comment type="similarity">
    <text evidence="7">Belongs to the protein kinase superfamily. STE Ser/Thr protein kinase family. MAP kinase kinase subfamily.</text>
</comment>
<feature type="compositionally biased region" description="Polar residues" evidence="10">
    <location>
        <begin position="874"/>
        <end position="901"/>
    </location>
</feature>
<reference evidence="14 15" key="1">
    <citation type="submission" date="2020-11" db="EMBL/GenBank/DDBJ databases">
        <title>Kefir isolates.</title>
        <authorList>
            <person name="Marcisauskas S."/>
            <person name="Kim Y."/>
            <person name="Blasche S."/>
        </authorList>
    </citation>
    <scope>NUCLEOTIDE SEQUENCE [LARGE SCALE GENOMIC DNA]</scope>
    <source>
        <strain evidence="14 15">KR</strain>
    </source>
</reference>
<evidence type="ECO:0000259" key="13">
    <source>
        <dbReference type="PROSITE" id="PS50195"/>
    </source>
</evidence>
<feature type="compositionally biased region" description="Basic and acidic residues" evidence="10">
    <location>
        <begin position="310"/>
        <end position="323"/>
    </location>
</feature>
<evidence type="ECO:0000256" key="4">
    <source>
        <dbReference type="ARBA" id="ARBA00022741"/>
    </source>
</evidence>
<evidence type="ECO:0000256" key="9">
    <source>
        <dbReference type="PROSITE-ProRule" id="PRU10141"/>
    </source>
</evidence>
<dbReference type="SUPFAM" id="SSF56112">
    <property type="entry name" value="Protein kinase-like (PK-like)"/>
    <property type="match status" value="1"/>
</dbReference>
<dbReference type="GO" id="GO:0060090">
    <property type="term" value="F:molecular adaptor activity"/>
    <property type="evidence" value="ECO:0007669"/>
    <property type="project" value="UniProtKB-ARBA"/>
</dbReference>
<organism evidence="14 15">
    <name type="scientific">Rhodotorula mucilaginosa</name>
    <name type="common">Yeast</name>
    <name type="synonym">Rhodotorula rubra</name>
    <dbReference type="NCBI Taxonomy" id="5537"/>
    <lineage>
        <taxon>Eukaryota</taxon>
        <taxon>Fungi</taxon>
        <taxon>Dikarya</taxon>
        <taxon>Basidiomycota</taxon>
        <taxon>Pucciniomycotina</taxon>
        <taxon>Microbotryomycetes</taxon>
        <taxon>Sporidiobolales</taxon>
        <taxon>Sporidiobolaceae</taxon>
        <taxon>Rhodotorula</taxon>
    </lineage>
</organism>
<dbReference type="InterPro" id="IPR036028">
    <property type="entry name" value="SH3-like_dom_sf"/>
</dbReference>
<dbReference type="GO" id="GO:0005938">
    <property type="term" value="C:cell cortex"/>
    <property type="evidence" value="ECO:0007669"/>
    <property type="project" value="UniProtKB-ARBA"/>
</dbReference>
<dbReference type="Proteomes" id="UP000777482">
    <property type="component" value="Unassembled WGS sequence"/>
</dbReference>
<dbReference type="PANTHER" id="PTHR47448:SF5">
    <property type="entry name" value="MITOGEN-ACTIVATED PROTEIN KINASE KINAE MKK2"/>
    <property type="match status" value="1"/>
</dbReference>
<comment type="caution">
    <text evidence="14">The sequence shown here is derived from an EMBL/GenBank/DDBJ whole genome shotgun (WGS) entry which is preliminary data.</text>
</comment>
<dbReference type="SUPFAM" id="SSF54277">
    <property type="entry name" value="CAD &amp; PB1 domains"/>
    <property type="match status" value="1"/>
</dbReference>
<dbReference type="Gene3D" id="1.10.510.10">
    <property type="entry name" value="Transferase(Phosphotransferase) domain 1"/>
    <property type="match status" value="1"/>
</dbReference>
<dbReference type="Gene3D" id="3.10.20.90">
    <property type="entry name" value="Phosphatidylinositol 3-kinase Catalytic Subunit, Chain A, domain 1"/>
    <property type="match status" value="1"/>
</dbReference>
<dbReference type="InterPro" id="IPR036871">
    <property type="entry name" value="PX_dom_sf"/>
</dbReference>
<feature type="compositionally biased region" description="Low complexity" evidence="10">
    <location>
        <begin position="16"/>
        <end position="26"/>
    </location>
</feature>
<feature type="domain" description="Protein kinase" evidence="12">
    <location>
        <begin position="330"/>
        <end position="622"/>
    </location>
</feature>
<dbReference type="InterPro" id="IPR000719">
    <property type="entry name" value="Prot_kinase_dom"/>
</dbReference>
<proteinExistence type="inferred from homology"/>
<dbReference type="InterPro" id="IPR001683">
    <property type="entry name" value="PX_dom"/>
</dbReference>
<name>A0A9P6W1W6_RHOMI</name>
<dbReference type="SUPFAM" id="SSF64268">
    <property type="entry name" value="PX domain"/>
    <property type="match status" value="1"/>
</dbReference>
<dbReference type="PROSITE" id="PS00107">
    <property type="entry name" value="PROTEIN_KINASE_ATP"/>
    <property type="match status" value="1"/>
</dbReference>
<dbReference type="Pfam" id="PF00787">
    <property type="entry name" value="PX"/>
    <property type="match status" value="1"/>
</dbReference>
<keyword evidence="2" id="KW-0808">Transferase</keyword>
<dbReference type="Gene3D" id="2.30.30.40">
    <property type="entry name" value="SH3 Domains"/>
    <property type="match status" value="2"/>
</dbReference>
<feature type="region of interest" description="Disordered" evidence="10">
    <location>
        <begin position="1010"/>
        <end position="1080"/>
    </location>
</feature>
<dbReference type="PROSITE" id="PS00108">
    <property type="entry name" value="PROTEIN_KINASE_ST"/>
    <property type="match status" value="1"/>
</dbReference>